<evidence type="ECO:0000313" key="3">
    <source>
        <dbReference type="Proteomes" id="UP001189429"/>
    </source>
</evidence>
<dbReference type="EMBL" id="CAUYUJ010011002">
    <property type="protein sequence ID" value="CAK0830726.1"/>
    <property type="molecule type" value="Genomic_DNA"/>
</dbReference>
<feature type="region of interest" description="Disordered" evidence="1">
    <location>
        <begin position="32"/>
        <end position="58"/>
    </location>
</feature>
<organism evidence="2 3">
    <name type="scientific">Prorocentrum cordatum</name>
    <dbReference type="NCBI Taxonomy" id="2364126"/>
    <lineage>
        <taxon>Eukaryota</taxon>
        <taxon>Sar</taxon>
        <taxon>Alveolata</taxon>
        <taxon>Dinophyceae</taxon>
        <taxon>Prorocentrales</taxon>
        <taxon>Prorocentraceae</taxon>
        <taxon>Prorocentrum</taxon>
    </lineage>
</organism>
<protein>
    <recommendedName>
        <fullName evidence="4">Mei2-like C-terminal RNA recognition motif domain-containing protein</fullName>
    </recommendedName>
</protein>
<evidence type="ECO:0000313" key="2">
    <source>
        <dbReference type="EMBL" id="CAK0830726.1"/>
    </source>
</evidence>
<proteinExistence type="predicted"/>
<name>A0ABN9SH22_9DINO</name>
<reference evidence="2" key="1">
    <citation type="submission" date="2023-10" db="EMBL/GenBank/DDBJ databases">
        <authorList>
            <person name="Chen Y."/>
            <person name="Shah S."/>
            <person name="Dougan E. K."/>
            <person name="Thang M."/>
            <person name="Chan C."/>
        </authorList>
    </citation>
    <scope>NUCLEOTIDE SEQUENCE [LARGE SCALE GENOMIC DNA]</scope>
</reference>
<accession>A0ABN9SH22</accession>
<feature type="region of interest" description="Disordered" evidence="1">
    <location>
        <begin position="154"/>
        <end position="195"/>
    </location>
</feature>
<evidence type="ECO:0000256" key="1">
    <source>
        <dbReference type="SAM" id="MobiDB-lite"/>
    </source>
</evidence>
<feature type="compositionally biased region" description="Basic and acidic residues" evidence="1">
    <location>
        <begin position="172"/>
        <end position="195"/>
    </location>
</feature>
<sequence>MVDVVKAPRGAWSMPMKVDLGDARRKEMPMKVGIGDLDPTPSSSFSTNAPAENDLEPFEDSSQVDISFMEEDEEEAEEAAYYPGLWGTQERWDESQVFWPPCHEEAWCASGPWGAHGPQDAWYPHGQLVHGHFVAAAAQLLASGMHPGCWAPRPRGAARARPARAQAAAAEPKAEPKAASRAAKERGRAAAERESVVMPGEATTIMMRNLPNKYTRDSLLELLAEEGFAGLYDLARWRILARGLQHAGGPGLCLCQPRQPCACEALRGTFRWVLWLDRCRWEPEGLQGVVERRRAGSRGTRGAIQEQPGDALVRA</sequence>
<evidence type="ECO:0008006" key="4">
    <source>
        <dbReference type="Google" id="ProtNLM"/>
    </source>
</evidence>
<gene>
    <name evidence="2" type="ORF">PCOR1329_LOCUS29289</name>
</gene>
<comment type="caution">
    <text evidence="2">The sequence shown here is derived from an EMBL/GenBank/DDBJ whole genome shotgun (WGS) entry which is preliminary data.</text>
</comment>
<feature type="compositionally biased region" description="Polar residues" evidence="1">
    <location>
        <begin position="40"/>
        <end position="50"/>
    </location>
</feature>
<keyword evidence="3" id="KW-1185">Reference proteome</keyword>
<dbReference type="Proteomes" id="UP001189429">
    <property type="component" value="Unassembled WGS sequence"/>
</dbReference>